<keyword evidence="3" id="KW-0560">Oxidoreductase</keyword>
<evidence type="ECO:0000256" key="3">
    <source>
        <dbReference type="ARBA" id="ARBA00023002"/>
    </source>
</evidence>
<dbReference type="SUPFAM" id="SSF75304">
    <property type="entry name" value="Amidase signature (AS) enzymes"/>
    <property type="match status" value="1"/>
</dbReference>
<dbReference type="EMBL" id="VKLS01000022">
    <property type="protein sequence ID" value="TSB43503.1"/>
    <property type="molecule type" value="Genomic_DNA"/>
</dbReference>
<evidence type="ECO:0000313" key="5">
    <source>
        <dbReference type="EMBL" id="TSB43503.1"/>
    </source>
</evidence>
<gene>
    <name evidence="5" type="ORF">FNZ23_03985</name>
</gene>
<dbReference type="PANTHER" id="PTHR33711:SF7">
    <property type="entry name" value="INTRADIOL RING-CLEAVAGE DIOXYGENASES DOMAIN-CONTAINING PROTEIN-RELATED"/>
    <property type="match status" value="1"/>
</dbReference>
<organism evidence="5 6">
    <name type="scientific">Streptomyces benahoarensis</name>
    <dbReference type="NCBI Taxonomy" id="2595054"/>
    <lineage>
        <taxon>Bacteria</taxon>
        <taxon>Bacillati</taxon>
        <taxon>Actinomycetota</taxon>
        <taxon>Actinomycetes</taxon>
        <taxon>Kitasatosporales</taxon>
        <taxon>Streptomycetaceae</taxon>
        <taxon>Streptomyces</taxon>
    </lineage>
</organism>
<evidence type="ECO:0000256" key="2">
    <source>
        <dbReference type="ARBA" id="ARBA00022964"/>
    </source>
</evidence>
<evidence type="ECO:0000256" key="1">
    <source>
        <dbReference type="ARBA" id="ARBA00007825"/>
    </source>
</evidence>
<feature type="domain" description="Intradiol ring-cleavage dioxygenases" evidence="4">
    <location>
        <begin position="10"/>
        <end position="104"/>
    </location>
</feature>
<keyword evidence="2" id="KW-0223">Dioxygenase</keyword>
<dbReference type="Gene3D" id="2.60.130.10">
    <property type="entry name" value="Aromatic compound dioxygenase"/>
    <property type="match status" value="1"/>
</dbReference>
<dbReference type="GO" id="GO:0008199">
    <property type="term" value="F:ferric iron binding"/>
    <property type="evidence" value="ECO:0007669"/>
    <property type="project" value="InterPro"/>
</dbReference>
<dbReference type="InterPro" id="IPR050770">
    <property type="entry name" value="Intradiol_RC_Dioxygenase"/>
</dbReference>
<name>A0A553ZPZ8_9ACTN</name>
<evidence type="ECO:0000313" key="6">
    <source>
        <dbReference type="Proteomes" id="UP000320888"/>
    </source>
</evidence>
<dbReference type="Pfam" id="PF00775">
    <property type="entry name" value="Dioxygenase_C"/>
    <property type="match status" value="1"/>
</dbReference>
<dbReference type="SUPFAM" id="SSF49482">
    <property type="entry name" value="Aromatic compound dioxygenase"/>
    <property type="match status" value="1"/>
</dbReference>
<dbReference type="InterPro" id="IPR000627">
    <property type="entry name" value="Intradiol_dOase_C"/>
</dbReference>
<dbReference type="InterPro" id="IPR015889">
    <property type="entry name" value="Intradiol_dOase_core"/>
</dbReference>
<comment type="caution">
    <text evidence="5">The sequence shown here is derived from an EMBL/GenBank/DDBJ whole genome shotgun (WGS) entry which is preliminary data.</text>
</comment>
<accession>A0A553ZPZ8</accession>
<dbReference type="PANTHER" id="PTHR33711">
    <property type="entry name" value="DIOXYGENASE, PUTATIVE (AFU_ORTHOLOGUE AFUA_2G02910)-RELATED"/>
    <property type="match status" value="1"/>
</dbReference>
<protein>
    <recommendedName>
        <fullName evidence="4">Intradiol ring-cleavage dioxygenases domain-containing protein</fullName>
    </recommendedName>
</protein>
<dbReference type="AlphaFoldDB" id="A0A553ZPZ8"/>
<comment type="similarity">
    <text evidence="1">Belongs to the intradiol ring-cleavage dioxygenase family.</text>
</comment>
<dbReference type="InterPro" id="IPR036928">
    <property type="entry name" value="AS_sf"/>
</dbReference>
<sequence length="197" mass="21531">MQDKLHGQLAMRALLTTDNEGRFRYRSVAPRSYPVPNDGPCGEILRAANRSPMRPEHLHFRLHAEGFEPLITMLVRSDDPYVKRDAVFGVRRSLVVDFVQRDAGESAATCPQPVPGADLLPDDTDTESHARMMLAGALCTVTSLVGAPAVSVPTGFADGMPQGVQLIGQMYREDRCLGAAEVIERHFGVLAPIDPRP</sequence>
<keyword evidence="6" id="KW-1185">Reference proteome</keyword>
<dbReference type="GO" id="GO:0016702">
    <property type="term" value="F:oxidoreductase activity, acting on single donors with incorporation of molecular oxygen, incorporation of two atoms of oxygen"/>
    <property type="evidence" value="ECO:0007669"/>
    <property type="project" value="InterPro"/>
</dbReference>
<dbReference type="Proteomes" id="UP000320888">
    <property type="component" value="Unassembled WGS sequence"/>
</dbReference>
<evidence type="ECO:0000259" key="4">
    <source>
        <dbReference type="Pfam" id="PF00775"/>
    </source>
</evidence>
<reference evidence="5 6" key="1">
    <citation type="submission" date="2019-07" db="EMBL/GenBank/DDBJ databases">
        <title>Draft genome for Streptomyces benahoarensis MZ03-48.</title>
        <authorList>
            <person name="Gonzalez-Pimentel J.L."/>
        </authorList>
    </citation>
    <scope>NUCLEOTIDE SEQUENCE [LARGE SCALE GENOMIC DNA]</scope>
    <source>
        <strain evidence="5 6">MZ03-48</strain>
    </source>
</reference>
<dbReference type="Gene3D" id="3.90.1300.10">
    <property type="entry name" value="Amidase signature (AS) domain"/>
    <property type="match status" value="1"/>
</dbReference>
<proteinExistence type="inferred from homology"/>